<feature type="compositionally biased region" description="Pro residues" evidence="1">
    <location>
        <begin position="305"/>
        <end position="319"/>
    </location>
</feature>
<feature type="region of interest" description="Disordered" evidence="1">
    <location>
        <begin position="289"/>
        <end position="329"/>
    </location>
</feature>
<feature type="compositionally biased region" description="Low complexity" evidence="1">
    <location>
        <begin position="72"/>
        <end position="83"/>
    </location>
</feature>
<dbReference type="EMBL" id="CM027689">
    <property type="protein sequence ID" value="KAG0512850.1"/>
    <property type="molecule type" value="Genomic_DNA"/>
</dbReference>
<feature type="compositionally biased region" description="Basic and acidic residues" evidence="1">
    <location>
        <begin position="39"/>
        <end position="49"/>
    </location>
</feature>
<reference evidence="2" key="1">
    <citation type="journal article" date="2019" name="BMC Genomics">
        <title>A new reference genome for Sorghum bicolor reveals high levels of sequence similarity between sweet and grain genotypes: implications for the genetics of sugar metabolism.</title>
        <authorList>
            <person name="Cooper E.A."/>
            <person name="Brenton Z.W."/>
            <person name="Flinn B.S."/>
            <person name="Jenkins J."/>
            <person name="Shu S."/>
            <person name="Flowers D."/>
            <person name="Luo F."/>
            <person name="Wang Y."/>
            <person name="Xia P."/>
            <person name="Barry K."/>
            <person name="Daum C."/>
            <person name="Lipzen A."/>
            <person name="Yoshinaga Y."/>
            <person name="Schmutz J."/>
            <person name="Saski C."/>
            <person name="Vermerris W."/>
            <person name="Kresovich S."/>
        </authorList>
    </citation>
    <scope>NUCLEOTIDE SEQUENCE</scope>
</reference>
<gene>
    <name evidence="2" type="ORF">BDA96_10G050100</name>
</gene>
<reference evidence="2" key="2">
    <citation type="submission" date="2020-10" db="EMBL/GenBank/DDBJ databases">
        <authorList>
            <person name="Cooper E.A."/>
            <person name="Brenton Z.W."/>
            <person name="Flinn B.S."/>
            <person name="Jenkins J."/>
            <person name="Shu S."/>
            <person name="Flowers D."/>
            <person name="Luo F."/>
            <person name="Wang Y."/>
            <person name="Xia P."/>
            <person name="Barry K."/>
            <person name="Daum C."/>
            <person name="Lipzen A."/>
            <person name="Yoshinaga Y."/>
            <person name="Schmutz J."/>
            <person name="Saski C."/>
            <person name="Vermerris W."/>
            <person name="Kresovich S."/>
        </authorList>
    </citation>
    <scope>NUCLEOTIDE SEQUENCE</scope>
</reference>
<feature type="compositionally biased region" description="Basic residues" evidence="1">
    <location>
        <begin position="58"/>
        <end position="69"/>
    </location>
</feature>
<organism evidence="2 3">
    <name type="scientific">Sorghum bicolor</name>
    <name type="common">Sorghum</name>
    <name type="synonym">Sorghum vulgare</name>
    <dbReference type="NCBI Taxonomy" id="4558"/>
    <lineage>
        <taxon>Eukaryota</taxon>
        <taxon>Viridiplantae</taxon>
        <taxon>Streptophyta</taxon>
        <taxon>Embryophyta</taxon>
        <taxon>Tracheophyta</taxon>
        <taxon>Spermatophyta</taxon>
        <taxon>Magnoliopsida</taxon>
        <taxon>Liliopsida</taxon>
        <taxon>Poales</taxon>
        <taxon>Poaceae</taxon>
        <taxon>PACMAD clade</taxon>
        <taxon>Panicoideae</taxon>
        <taxon>Andropogonodae</taxon>
        <taxon>Andropogoneae</taxon>
        <taxon>Sorghinae</taxon>
        <taxon>Sorghum</taxon>
    </lineage>
</organism>
<feature type="region of interest" description="Disordered" evidence="1">
    <location>
        <begin position="441"/>
        <end position="480"/>
    </location>
</feature>
<dbReference type="AlphaFoldDB" id="A0A921Q1T2"/>
<comment type="caution">
    <text evidence="2">The sequence shown here is derived from an EMBL/GenBank/DDBJ whole genome shotgun (WGS) entry which is preliminary data.</text>
</comment>
<evidence type="ECO:0000313" key="2">
    <source>
        <dbReference type="EMBL" id="KAG0512850.1"/>
    </source>
</evidence>
<dbReference type="Proteomes" id="UP000807115">
    <property type="component" value="Chromosome 10"/>
</dbReference>
<protein>
    <submittedName>
        <fullName evidence="2">Uncharacterized protein</fullName>
    </submittedName>
</protein>
<name>A0A921Q1T2_SORBI</name>
<evidence type="ECO:0000256" key="1">
    <source>
        <dbReference type="SAM" id="MobiDB-lite"/>
    </source>
</evidence>
<sequence>MHDLKHCAGPTSDKTNEQEQASGGASPTDIYIQTLCNKTSERARERTNETQRSGAAGRSRRSPGRRRERRSASAGARTSAAARGAWAEVVRLRRWTARAPAARGPSIEPDVQRARGLGLGTWVRRGQLGTPTGTETATGNCVVGVTASLCWSCPWPRRCARPAPARRHMCCRKALPACGGVHERGEIHAAAEQCPHPRRGSPLAVTVAGDVADHISSTPPVHVVHPPARTLQANTHDTVPPLPPPPHRFHHRFTSDRSSRDACHVHRRRPCTRPGPPCCVYNISRGAPPSTATATEQSIHHPPEIHPPPNPPPPGPARPRCPASGRRRAEDKIGVMRRMRCFEMAPHPTPSVACSDPLSYPIHTARGVEKGGQSERTAAAAVRMETLCYVIQSTTPQHVGQLAIKTIAPTYAPARSPRARRRTGRAGWWLRCVACVASSTKINRSRQDDRGRAVASRHGSHQNPREKSPRPIGLGRARAN</sequence>
<feature type="region of interest" description="Disordered" evidence="1">
    <location>
        <begin position="1"/>
        <end position="83"/>
    </location>
</feature>
<proteinExistence type="predicted"/>
<evidence type="ECO:0000313" key="3">
    <source>
        <dbReference type="Proteomes" id="UP000807115"/>
    </source>
</evidence>
<accession>A0A921Q1T2</accession>